<dbReference type="InterPro" id="IPR036259">
    <property type="entry name" value="MFS_trans_sf"/>
</dbReference>
<evidence type="ECO:0000313" key="11">
    <source>
        <dbReference type="Proteomes" id="UP000199614"/>
    </source>
</evidence>
<feature type="domain" description="Major facilitator superfamily (MFS) profile" evidence="9">
    <location>
        <begin position="33"/>
        <end position="442"/>
    </location>
</feature>
<evidence type="ECO:0000256" key="4">
    <source>
        <dbReference type="ARBA" id="ARBA00022692"/>
    </source>
</evidence>
<dbReference type="PROSITE" id="PS00217">
    <property type="entry name" value="SUGAR_TRANSPORT_2"/>
    <property type="match status" value="1"/>
</dbReference>
<dbReference type="InterPro" id="IPR005829">
    <property type="entry name" value="Sugar_transporter_CS"/>
</dbReference>
<feature type="transmembrane region" description="Helical" evidence="8">
    <location>
        <begin position="293"/>
        <end position="313"/>
    </location>
</feature>
<feature type="transmembrane region" description="Helical" evidence="8">
    <location>
        <begin position="130"/>
        <end position="151"/>
    </location>
</feature>
<evidence type="ECO:0000256" key="1">
    <source>
        <dbReference type="ARBA" id="ARBA00004651"/>
    </source>
</evidence>
<dbReference type="Pfam" id="PF07690">
    <property type="entry name" value="MFS_1"/>
    <property type="match status" value="1"/>
</dbReference>
<keyword evidence="2" id="KW-0813">Transport</keyword>
<feature type="transmembrane region" description="Helical" evidence="8">
    <location>
        <begin position="350"/>
        <end position="374"/>
    </location>
</feature>
<keyword evidence="3" id="KW-1003">Cell membrane</keyword>
<name>A0A1I4SGQ4_PSUAM</name>
<evidence type="ECO:0000256" key="6">
    <source>
        <dbReference type="ARBA" id="ARBA00023136"/>
    </source>
</evidence>
<dbReference type="OrthoDB" id="8953821at2"/>
<organism evidence="10 11">
    <name type="scientific">Pseudonocardia ammonioxydans</name>
    <dbReference type="NCBI Taxonomy" id="260086"/>
    <lineage>
        <taxon>Bacteria</taxon>
        <taxon>Bacillati</taxon>
        <taxon>Actinomycetota</taxon>
        <taxon>Actinomycetes</taxon>
        <taxon>Pseudonocardiales</taxon>
        <taxon>Pseudonocardiaceae</taxon>
        <taxon>Pseudonocardia</taxon>
    </lineage>
</organism>
<feature type="transmembrane region" description="Helical" evidence="8">
    <location>
        <begin position="259"/>
        <end position="281"/>
    </location>
</feature>
<dbReference type="GO" id="GO:0022857">
    <property type="term" value="F:transmembrane transporter activity"/>
    <property type="evidence" value="ECO:0007669"/>
    <property type="project" value="InterPro"/>
</dbReference>
<keyword evidence="11" id="KW-1185">Reference proteome</keyword>
<feature type="transmembrane region" description="Helical" evidence="8">
    <location>
        <begin position="45"/>
        <end position="64"/>
    </location>
</feature>
<evidence type="ECO:0000256" key="8">
    <source>
        <dbReference type="SAM" id="Phobius"/>
    </source>
</evidence>
<evidence type="ECO:0000256" key="7">
    <source>
        <dbReference type="SAM" id="MobiDB-lite"/>
    </source>
</evidence>
<proteinExistence type="predicted"/>
<sequence>MAEDRKDERVDGGPGDPGAGSAVAVSDADARTVAFGAFVGTALEWYDFFLYGTAAALVFNRLYFATDDAVVSTLAAFASFAVGFLARPLGAVVFGHLGDRIGRKRCLIVTVTMIGLVTGLIGALPDFLTIGIAAPVLLTLLRLLQGVAVGGEWGGAITLAVEHAPPERRGRYAAMPQIGSPIGTLLSSGAFLAVAQLPPASFDTWGWRIPFLAAFPLLAVAVWLRRRVEESPLFEQLLAEDARASSPVREVLVRAWPQLAVGAGTTLLGVGGFYLITTFVISYGTSRLDLPRSLMLGATLVAAVVEIGVLILGGRLAERFGAWRVTVAGGVASALVAFPAFWLIDSRSAAAVIIGVTVATALLSVPYAVSGALLSELFPPHLRYSGVALSANLAGVVSGFVPLVATALLAAGGGSSVLPALLLAGIALVTAGSGAVAPRFFAAGDRVAART</sequence>
<dbReference type="PROSITE" id="PS50850">
    <property type="entry name" value="MFS"/>
    <property type="match status" value="1"/>
</dbReference>
<dbReference type="STRING" id="260086.SAMN05216207_1001430"/>
<accession>A0A1I4SGQ4</accession>
<evidence type="ECO:0000259" key="9">
    <source>
        <dbReference type="PROSITE" id="PS50850"/>
    </source>
</evidence>
<evidence type="ECO:0000256" key="3">
    <source>
        <dbReference type="ARBA" id="ARBA00022475"/>
    </source>
</evidence>
<keyword evidence="4 8" id="KW-0812">Transmembrane</keyword>
<dbReference type="SUPFAM" id="SSF103473">
    <property type="entry name" value="MFS general substrate transporter"/>
    <property type="match status" value="1"/>
</dbReference>
<evidence type="ECO:0000256" key="2">
    <source>
        <dbReference type="ARBA" id="ARBA00022448"/>
    </source>
</evidence>
<dbReference type="AlphaFoldDB" id="A0A1I4SGQ4"/>
<dbReference type="InterPro" id="IPR020846">
    <property type="entry name" value="MFS_dom"/>
</dbReference>
<dbReference type="RefSeq" id="WP_093336272.1">
    <property type="nucleotide sequence ID" value="NZ_FOUY01000001.1"/>
</dbReference>
<dbReference type="PANTHER" id="PTHR43045:SF1">
    <property type="entry name" value="SHIKIMATE TRANSPORTER"/>
    <property type="match status" value="1"/>
</dbReference>
<protein>
    <submittedName>
        <fullName evidence="10">Na+/melibiose symporter</fullName>
    </submittedName>
</protein>
<evidence type="ECO:0000313" key="10">
    <source>
        <dbReference type="EMBL" id="SFM63666.1"/>
    </source>
</evidence>
<evidence type="ECO:0000256" key="5">
    <source>
        <dbReference type="ARBA" id="ARBA00022989"/>
    </source>
</evidence>
<feature type="region of interest" description="Disordered" evidence="7">
    <location>
        <begin position="1"/>
        <end position="21"/>
    </location>
</feature>
<dbReference type="PANTHER" id="PTHR43045">
    <property type="entry name" value="SHIKIMATE TRANSPORTER"/>
    <property type="match status" value="1"/>
</dbReference>
<keyword evidence="5 8" id="KW-1133">Transmembrane helix</keyword>
<feature type="transmembrane region" description="Helical" evidence="8">
    <location>
        <begin position="417"/>
        <end position="441"/>
    </location>
</feature>
<feature type="transmembrane region" description="Helical" evidence="8">
    <location>
        <begin position="70"/>
        <end position="94"/>
    </location>
</feature>
<feature type="transmembrane region" description="Helical" evidence="8">
    <location>
        <begin position="172"/>
        <end position="193"/>
    </location>
</feature>
<gene>
    <name evidence="10" type="ORF">SAMN05216207_1001430</name>
</gene>
<dbReference type="EMBL" id="FOUY01000001">
    <property type="protein sequence ID" value="SFM63666.1"/>
    <property type="molecule type" value="Genomic_DNA"/>
</dbReference>
<dbReference type="GO" id="GO:0005886">
    <property type="term" value="C:plasma membrane"/>
    <property type="evidence" value="ECO:0007669"/>
    <property type="project" value="UniProtKB-SubCell"/>
</dbReference>
<dbReference type="InterPro" id="IPR011701">
    <property type="entry name" value="MFS"/>
</dbReference>
<feature type="transmembrane region" description="Helical" evidence="8">
    <location>
        <begin position="325"/>
        <end position="344"/>
    </location>
</feature>
<keyword evidence="6 8" id="KW-0472">Membrane</keyword>
<reference evidence="10 11" key="1">
    <citation type="submission" date="2016-10" db="EMBL/GenBank/DDBJ databases">
        <authorList>
            <person name="de Groot N.N."/>
        </authorList>
    </citation>
    <scope>NUCLEOTIDE SEQUENCE [LARGE SCALE GENOMIC DNA]</scope>
    <source>
        <strain evidence="10 11">CGMCC 4.1877</strain>
    </source>
</reference>
<feature type="compositionally biased region" description="Basic and acidic residues" evidence="7">
    <location>
        <begin position="1"/>
        <end position="11"/>
    </location>
</feature>
<feature type="transmembrane region" description="Helical" evidence="8">
    <location>
        <begin position="205"/>
        <end position="224"/>
    </location>
</feature>
<comment type="subcellular location">
    <subcellularLocation>
        <location evidence="1">Cell membrane</location>
        <topology evidence="1">Multi-pass membrane protein</topology>
    </subcellularLocation>
</comment>
<feature type="transmembrane region" description="Helical" evidence="8">
    <location>
        <begin position="386"/>
        <end position="411"/>
    </location>
</feature>
<dbReference type="Proteomes" id="UP000199614">
    <property type="component" value="Unassembled WGS sequence"/>
</dbReference>
<feature type="transmembrane region" description="Helical" evidence="8">
    <location>
        <begin position="106"/>
        <end position="124"/>
    </location>
</feature>
<dbReference type="CDD" id="cd17369">
    <property type="entry name" value="MFS_ShiA_like"/>
    <property type="match status" value="1"/>
</dbReference>
<dbReference type="Gene3D" id="1.20.1250.20">
    <property type="entry name" value="MFS general substrate transporter like domains"/>
    <property type="match status" value="2"/>
</dbReference>